<dbReference type="GO" id="GO:0031177">
    <property type="term" value="F:phosphopantetheine binding"/>
    <property type="evidence" value="ECO:0007669"/>
    <property type="project" value="InterPro"/>
</dbReference>
<dbReference type="Pfam" id="PF00550">
    <property type="entry name" value="PP-binding"/>
    <property type="match status" value="1"/>
</dbReference>
<keyword evidence="6" id="KW-1185">Reference proteome</keyword>
<dbReference type="InterPro" id="IPR009081">
    <property type="entry name" value="PP-bd_ACP"/>
</dbReference>
<evidence type="ECO:0000256" key="1">
    <source>
        <dbReference type="ARBA" id="ARBA00022450"/>
    </source>
</evidence>
<dbReference type="AlphaFoldDB" id="A0AAJ0CZC1"/>
<keyword evidence="1" id="KW-0596">Phosphopantetheine</keyword>
<reference evidence="5" key="1">
    <citation type="submission" date="2023-06" db="EMBL/GenBank/DDBJ databases">
        <title>Conoideocrella luteorostrata (Hypocreales: Clavicipitaceae), a potential biocontrol fungus for elongate hemlock scale in United States Christmas tree production areas.</title>
        <authorList>
            <person name="Barrett H."/>
            <person name="Lovett B."/>
            <person name="Macias A.M."/>
            <person name="Stajich J.E."/>
            <person name="Kasson M.T."/>
        </authorList>
    </citation>
    <scope>NUCLEOTIDE SEQUENCE</scope>
    <source>
        <strain evidence="5">ARSEF 14590</strain>
    </source>
</reference>
<dbReference type="SUPFAM" id="SSF47336">
    <property type="entry name" value="ACP-like"/>
    <property type="match status" value="1"/>
</dbReference>
<comment type="caution">
    <text evidence="5">The sequence shown here is derived from an EMBL/GenBank/DDBJ whole genome shotgun (WGS) entry which is preliminary data.</text>
</comment>
<organism evidence="5 6">
    <name type="scientific">Conoideocrella luteorostrata</name>
    <dbReference type="NCBI Taxonomy" id="1105319"/>
    <lineage>
        <taxon>Eukaryota</taxon>
        <taxon>Fungi</taxon>
        <taxon>Dikarya</taxon>
        <taxon>Ascomycota</taxon>
        <taxon>Pezizomycotina</taxon>
        <taxon>Sordariomycetes</taxon>
        <taxon>Hypocreomycetidae</taxon>
        <taxon>Hypocreales</taxon>
        <taxon>Clavicipitaceae</taxon>
        <taxon>Conoideocrella</taxon>
    </lineage>
</organism>
<dbReference type="EMBL" id="JASWJB010000002">
    <property type="protein sequence ID" value="KAK2616873.1"/>
    <property type="molecule type" value="Genomic_DNA"/>
</dbReference>
<name>A0AAJ0CZC1_9HYPO</name>
<evidence type="ECO:0000256" key="3">
    <source>
        <dbReference type="SAM" id="MobiDB-lite"/>
    </source>
</evidence>
<evidence type="ECO:0000259" key="4">
    <source>
        <dbReference type="PROSITE" id="PS50075"/>
    </source>
</evidence>
<evidence type="ECO:0000313" key="6">
    <source>
        <dbReference type="Proteomes" id="UP001251528"/>
    </source>
</evidence>
<dbReference type="InterPro" id="IPR006162">
    <property type="entry name" value="Ppantetheine_attach_site"/>
</dbReference>
<feature type="region of interest" description="Disordered" evidence="3">
    <location>
        <begin position="1"/>
        <end position="26"/>
    </location>
</feature>
<evidence type="ECO:0000256" key="2">
    <source>
        <dbReference type="ARBA" id="ARBA00022553"/>
    </source>
</evidence>
<dbReference type="SMART" id="SM00823">
    <property type="entry name" value="PKS_PP"/>
    <property type="match status" value="1"/>
</dbReference>
<accession>A0AAJ0CZC1</accession>
<protein>
    <recommendedName>
        <fullName evidence="4">Carrier domain-containing protein</fullName>
    </recommendedName>
</protein>
<dbReference type="PROSITE" id="PS50075">
    <property type="entry name" value="CARRIER"/>
    <property type="match status" value="1"/>
</dbReference>
<gene>
    <name evidence="5" type="ORF">QQS21_000251</name>
</gene>
<dbReference type="InterPro" id="IPR036736">
    <property type="entry name" value="ACP-like_sf"/>
</dbReference>
<dbReference type="InterPro" id="IPR020806">
    <property type="entry name" value="PKS_PP-bd"/>
</dbReference>
<sequence length="113" mass="12018">MRAFSNALQQSTLQKDSSGEGSKSTVSNLRADYDAALRQGARERTSTIALVQGAIVKTVAEMLFIDIDSIGPAKSVTDLGVDSLIAAELRSWFHQALATDISTLNLPDPNGPI</sequence>
<dbReference type="Gene3D" id="1.10.1200.10">
    <property type="entry name" value="ACP-like"/>
    <property type="match status" value="1"/>
</dbReference>
<dbReference type="PROSITE" id="PS00012">
    <property type="entry name" value="PHOSPHOPANTETHEINE"/>
    <property type="match status" value="1"/>
</dbReference>
<dbReference type="Proteomes" id="UP001251528">
    <property type="component" value="Unassembled WGS sequence"/>
</dbReference>
<evidence type="ECO:0000313" key="5">
    <source>
        <dbReference type="EMBL" id="KAK2616873.1"/>
    </source>
</evidence>
<proteinExistence type="predicted"/>
<keyword evidence="2" id="KW-0597">Phosphoprotein</keyword>
<feature type="domain" description="Carrier" evidence="4">
    <location>
        <begin position="46"/>
        <end position="113"/>
    </location>
</feature>